<dbReference type="InterPro" id="IPR032854">
    <property type="entry name" value="ALKBH3"/>
</dbReference>
<evidence type="ECO:0000259" key="6">
    <source>
        <dbReference type="PROSITE" id="PS51999"/>
    </source>
</evidence>
<evidence type="ECO:0000313" key="7">
    <source>
        <dbReference type="EMBL" id="CAG88514.2"/>
    </source>
</evidence>
<dbReference type="RefSeq" id="XP_460238.2">
    <property type="nucleotide sequence ID" value="XM_460238.1"/>
</dbReference>
<dbReference type="GO" id="GO:0006307">
    <property type="term" value="P:DNA alkylation repair"/>
    <property type="evidence" value="ECO:0007669"/>
    <property type="project" value="InterPro"/>
</dbReference>
<dbReference type="GeneID" id="2902869"/>
<dbReference type="InterPro" id="IPR010666">
    <property type="entry name" value="Znf_GRF"/>
</dbReference>
<feature type="domain" description="GRF-type" evidence="6">
    <location>
        <begin position="324"/>
        <end position="367"/>
    </location>
</feature>
<dbReference type="KEGG" id="dha:DEHA2E21494g"/>
<evidence type="ECO:0000313" key="8">
    <source>
        <dbReference type="Proteomes" id="UP000000599"/>
    </source>
</evidence>
<feature type="domain" description="Fe2OG dioxygenase" evidence="5">
    <location>
        <begin position="205"/>
        <end position="314"/>
    </location>
</feature>
<name>Q6BNI2_DEBHA</name>
<gene>
    <name evidence="7" type="ordered locus">DEHA2E21494g</name>
</gene>
<dbReference type="STRING" id="284592.Q6BNI2"/>
<dbReference type="eggNOG" id="ENOG502QUQ4">
    <property type="taxonomic scope" value="Eukaryota"/>
</dbReference>
<dbReference type="InterPro" id="IPR027450">
    <property type="entry name" value="AlkB-like"/>
</dbReference>
<evidence type="ECO:0000256" key="2">
    <source>
        <dbReference type="ARBA" id="ARBA00022771"/>
    </source>
</evidence>
<proteinExistence type="predicted"/>
<dbReference type="PROSITE" id="PS51999">
    <property type="entry name" value="ZF_GRF"/>
    <property type="match status" value="1"/>
</dbReference>
<dbReference type="InParanoid" id="Q6BNI2"/>
<sequence length="404" mass="46563">MTDRKVDVLKEDYPGIEADTLLELLAACDGSVAATRSMIDGSFPTPQQKRKAGALYQTSITSLLAPVSKYKKLKIVSGGKKVITLNTVEEVDQHLSPYVSFHKSFLPPDLANRILKYLMTQTDKVSPNEFYLFDNLCKANHSSGFFHTPDLDTEYENLIYNGKKSRSNLYNKDFEDVSRFVKDFMNNKIIPNVERLPFQSTETWNSDVCVVNYYESSSNNLDWHSDRMSHIGPHNFIVSISLGATREFRLRKNYTDGTDPSPIYSIIIPHNSMVIMQAGCQEEYRHSVNSMRTALQVNPISGAARFNLTFRFYPLQFIKQLPRCECNLTMTLRRSFKSIETRGKYFWSCENKYQNKDCGCFYWTNFDNIEDNFKAESEETASQWIAPEDYAKLSYLQNLNDNKK</sequence>
<dbReference type="Pfam" id="PF13532">
    <property type="entry name" value="2OG-FeII_Oxy_2"/>
    <property type="match status" value="1"/>
</dbReference>
<dbReference type="InterPro" id="IPR005123">
    <property type="entry name" value="Oxoglu/Fe-dep_dioxygenase_dom"/>
</dbReference>
<reference evidence="7 8" key="1">
    <citation type="journal article" date="2004" name="Nature">
        <title>Genome evolution in yeasts.</title>
        <authorList>
            <consortium name="Genolevures"/>
            <person name="Dujon B."/>
            <person name="Sherman D."/>
            <person name="Fischer G."/>
            <person name="Durrens P."/>
            <person name="Casaregola S."/>
            <person name="Lafontaine I."/>
            <person name="de Montigny J."/>
            <person name="Marck C."/>
            <person name="Neuveglise C."/>
            <person name="Talla E."/>
            <person name="Goffard N."/>
            <person name="Frangeul L."/>
            <person name="Aigle M."/>
            <person name="Anthouard V."/>
            <person name="Babour A."/>
            <person name="Barbe V."/>
            <person name="Barnay S."/>
            <person name="Blanchin S."/>
            <person name="Beckerich J.M."/>
            <person name="Beyne E."/>
            <person name="Bleykasten C."/>
            <person name="Boisrame A."/>
            <person name="Boyer J."/>
            <person name="Cattolico L."/>
            <person name="Confanioleri F."/>
            <person name="de Daruvar A."/>
            <person name="Despons L."/>
            <person name="Fabre E."/>
            <person name="Fairhead C."/>
            <person name="Ferry-Dumazet H."/>
            <person name="Groppi A."/>
            <person name="Hantraye F."/>
            <person name="Hennequin C."/>
            <person name="Jauniaux N."/>
            <person name="Joyet P."/>
            <person name="Kachouri R."/>
            <person name="Kerrest A."/>
            <person name="Koszul R."/>
            <person name="Lemaire M."/>
            <person name="Lesur I."/>
            <person name="Ma L."/>
            <person name="Muller H."/>
            <person name="Nicaud J.M."/>
            <person name="Nikolski M."/>
            <person name="Oztas S."/>
            <person name="Ozier-Kalogeropoulos O."/>
            <person name="Pellenz S."/>
            <person name="Potier S."/>
            <person name="Richard G.F."/>
            <person name="Straub M.L."/>
            <person name="Suleau A."/>
            <person name="Swennene D."/>
            <person name="Tekaia F."/>
            <person name="Wesolowski-Louvel M."/>
            <person name="Westhof E."/>
            <person name="Wirth B."/>
            <person name="Zeniou-Meyer M."/>
            <person name="Zivanovic I."/>
            <person name="Bolotin-Fukuhara M."/>
            <person name="Thierry A."/>
            <person name="Bouchier C."/>
            <person name="Caudron B."/>
            <person name="Scarpelli C."/>
            <person name="Gaillardin C."/>
            <person name="Weissenbach J."/>
            <person name="Wincker P."/>
            <person name="Souciet J.L."/>
        </authorList>
    </citation>
    <scope>NUCLEOTIDE SEQUENCE [LARGE SCALE GENOMIC DNA]</scope>
    <source>
        <strain evidence="8">ATCC 36239 / CBS 767 / BCRC 21394 / JCM 1990 / NBRC 0083 / IGC 2968</strain>
    </source>
</reference>
<keyword evidence="3" id="KW-0862">Zinc</keyword>
<dbReference type="PROSITE" id="PS51471">
    <property type="entry name" value="FE2OG_OXY"/>
    <property type="match status" value="1"/>
</dbReference>
<dbReference type="OrthoDB" id="545910at2759"/>
<dbReference type="Gene3D" id="2.60.120.590">
    <property type="entry name" value="Alpha-ketoglutarate-dependent dioxygenase AlkB-like"/>
    <property type="match status" value="1"/>
</dbReference>
<dbReference type="InterPro" id="IPR037151">
    <property type="entry name" value="AlkB-like_sf"/>
</dbReference>
<keyword evidence="1" id="KW-0479">Metal-binding</keyword>
<protein>
    <submittedName>
        <fullName evidence="7">DEHA2E21494p</fullName>
    </submittedName>
</protein>
<accession>Q6BNI2</accession>
<evidence type="ECO:0000256" key="4">
    <source>
        <dbReference type="PROSITE-ProRule" id="PRU01343"/>
    </source>
</evidence>
<dbReference type="SUPFAM" id="SSF51197">
    <property type="entry name" value="Clavaminate synthase-like"/>
    <property type="match status" value="1"/>
</dbReference>
<evidence type="ECO:0000256" key="1">
    <source>
        <dbReference type="ARBA" id="ARBA00022723"/>
    </source>
</evidence>
<keyword evidence="2 4" id="KW-0863">Zinc-finger</keyword>
<dbReference type="GO" id="GO:0008270">
    <property type="term" value="F:zinc ion binding"/>
    <property type="evidence" value="ECO:0007669"/>
    <property type="project" value="UniProtKB-KW"/>
</dbReference>
<dbReference type="HOGENOM" id="CLU_026011_0_0_1"/>
<dbReference type="GO" id="GO:0051213">
    <property type="term" value="F:dioxygenase activity"/>
    <property type="evidence" value="ECO:0007669"/>
    <property type="project" value="InterPro"/>
</dbReference>
<dbReference type="OMA" id="IDPHPLA"/>
<organism evidence="7 8">
    <name type="scientific">Debaryomyces hansenii (strain ATCC 36239 / CBS 767 / BCRC 21394 / JCM 1990 / NBRC 0083 / IGC 2968)</name>
    <name type="common">Yeast</name>
    <name type="synonym">Torulaspora hansenii</name>
    <dbReference type="NCBI Taxonomy" id="284592"/>
    <lineage>
        <taxon>Eukaryota</taxon>
        <taxon>Fungi</taxon>
        <taxon>Dikarya</taxon>
        <taxon>Ascomycota</taxon>
        <taxon>Saccharomycotina</taxon>
        <taxon>Pichiomycetes</taxon>
        <taxon>Debaryomycetaceae</taxon>
        <taxon>Debaryomyces</taxon>
    </lineage>
</organism>
<dbReference type="PANTHER" id="PTHR31212:SF4">
    <property type="entry name" value="ALPHA-KETOGLUTARATE-DEPENDENT DIOXYGENASE ALKB HOMOLOG 3"/>
    <property type="match status" value="1"/>
</dbReference>
<dbReference type="EMBL" id="CR382137">
    <property type="protein sequence ID" value="CAG88514.2"/>
    <property type="molecule type" value="Genomic_DNA"/>
</dbReference>
<evidence type="ECO:0000259" key="5">
    <source>
        <dbReference type="PROSITE" id="PS51471"/>
    </source>
</evidence>
<dbReference type="AlphaFoldDB" id="Q6BNI2"/>
<dbReference type="VEuPathDB" id="FungiDB:DEHA2E21494g"/>
<evidence type="ECO:0000256" key="3">
    <source>
        <dbReference type="ARBA" id="ARBA00022833"/>
    </source>
</evidence>
<keyword evidence="8" id="KW-1185">Reference proteome</keyword>
<dbReference type="Proteomes" id="UP000000599">
    <property type="component" value="Chromosome E"/>
</dbReference>
<dbReference type="PANTHER" id="PTHR31212">
    <property type="entry name" value="ALPHA-KETOGLUTARATE-DEPENDENT DIOXYGENASE ALKB HOMOLOG 3"/>
    <property type="match status" value="1"/>
</dbReference>